<proteinExistence type="predicted"/>
<dbReference type="AlphaFoldDB" id="A0A9P8VWD7"/>
<dbReference type="PANTHER" id="PTHR37540:SF5">
    <property type="entry name" value="TRANSCRIPTION FACTOR DOMAIN-CONTAINING PROTEIN"/>
    <property type="match status" value="1"/>
</dbReference>
<accession>A0A9P8VWD7</accession>
<dbReference type="Proteomes" id="UP000777438">
    <property type="component" value="Unassembled WGS sequence"/>
</dbReference>
<comment type="caution">
    <text evidence="3">The sequence shown here is derived from an EMBL/GenBank/DDBJ whole genome shotgun (WGS) entry which is preliminary data.</text>
</comment>
<dbReference type="PANTHER" id="PTHR37540">
    <property type="entry name" value="TRANSCRIPTION FACTOR (ACR-2), PUTATIVE-RELATED-RELATED"/>
    <property type="match status" value="1"/>
</dbReference>
<gene>
    <name evidence="3" type="ORF">B0T10DRAFT_197001</name>
</gene>
<evidence type="ECO:0000256" key="2">
    <source>
        <dbReference type="SAM" id="MobiDB-lite"/>
    </source>
</evidence>
<feature type="region of interest" description="Disordered" evidence="2">
    <location>
        <begin position="1"/>
        <end position="114"/>
    </location>
</feature>
<feature type="compositionally biased region" description="Basic residues" evidence="2">
    <location>
        <begin position="40"/>
        <end position="61"/>
    </location>
</feature>
<evidence type="ECO:0000313" key="4">
    <source>
        <dbReference type="Proteomes" id="UP000777438"/>
    </source>
</evidence>
<dbReference type="InterPro" id="IPR021858">
    <property type="entry name" value="Fun_TF"/>
</dbReference>
<reference evidence="3 4" key="1">
    <citation type="journal article" date="2021" name="Nat. Commun.">
        <title>Genetic determinants of endophytism in the Arabidopsis root mycobiome.</title>
        <authorList>
            <person name="Mesny F."/>
            <person name="Miyauchi S."/>
            <person name="Thiergart T."/>
            <person name="Pickel B."/>
            <person name="Atanasova L."/>
            <person name="Karlsson M."/>
            <person name="Huettel B."/>
            <person name="Barry K.W."/>
            <person name="Haridas S."/>
            <person name="Chen C."/>
            <person name="Bauer D."/>
            <person name="Andreopoulos W."/>
            <person name="Pangilinan J."/>
            <person name="LaButti K."/>
            <person name="Riley R."/>
            <person name="Lipzen A."/>
            <person name="Clum A."/>
            <person name="Drula E."/>
            <person name="Henrissat B."/>
            <person name="Kohler A."/>
            <person name="Grigoriev I.V."/>
            <person name="Martin F.M."/>
            <person name="Hacquard S."/>
        </authorList>
    </citation>
    <scope>NUCLEOTIDE SEQUENCE [LARGE SCALE GENOMIC DNA]</scope>
    <source>
        <strain evidence="3 4">MPI-CAGE-CH-0241</strain>
    </source>
</reference>
<evidence type="ECO:0000313" key="3">
    <source>
        <dbReference type="EMBL" id="KAH6876537.1"/>
    </source>
</evidence>
<sequence>MAPPHPPQTGSGDEPPQREFAFVAYGHSRGGSRSHAMREHWKRRRHTMNHEKKRREHRPHKMLLPTPSTSSATDVEASSSTTSIECGDSSSNNDAPDETGPINPNEISSMMDSIPGQALSGMNLALGSSRLDPFDKFPIKLTSQHHKLLHHWLSTYATMMFEDAYGPGFNPMRDVWFPLDLSNAASFNAIMAHSAAHLARMQGFTQSKEALRFKTEAVRIVQLWMNDPELALGDDVLAAVLRLLTYERYWGTEAEWRVHHNGLLNLIRARGGIEALKSNWRLELTTFLVSLMSKPSWFDCSNQIGELSSQPLEAHVHPVLGDVGNLHRIRCLWLLSFVQDMGTFRTNSPEISSHGMTQYTALHEILVLLKTHLRHDEVTSKRLDLCSHAEFRRLACLFFICILVQQATSVSTPTADAVPTGGPRSYDMEVVELFDFYLDSNRPMWQGSVEDLYNTLFHHFDAPGGSGPKPDYVQHMANVMASMSGGVRYGVERCLLNILCQTERNGYNAFDEEWTPDSLLSLIPAQ</sequence>
<protein>
    <submittedName>
        <fullName evidence="3">Fungal-specific transcription factor domain-containing protein</fullName>
    </submittedName>
</protein>
<dbReference type="Pfam" id="PF11951">
    <property type="entry name" value="Fungal_trans_2"/>
    <property type="match status" value="1"/>
</dbReference>
<dbReference type="EMBL" id="JAGPYM010000034">
    <property type="protein sequence ID" value="KAH6876537.1"/>
    <property type="molecule type" value="Genomic_DNA"/>
</dbReference>
<keyword evidence="4" id="KW-1185">Reference proteome</keyword>
<dbReference type="OrthoDB" id="4159781at2759"/>
<keyword evidence="1" id="KW-0539">Nucleus</keyword>
<name>A0A9P8VWD7_9HYPO</name>
<organism evidence="3 4">
    <name type="scientific">Thelonectria olida</name>
    <dbReference type="NCBI Taxonomy" id="1576542"/>
    <lineage>
        <taxon>Eukaryota</taxon>
        <taxon>Fungi</taxon>
        <taxon>Dikarya</taxon>
        <taxon>Ascomycota</taxon>
        <taxon>Pezizomycotina</taxon>
        <taxon>Sordariomycetes</taxon>
        <taxon>Hypocreomycetidae</taxon>
        <taxon>Hypocreales</taxon>
        <taxon>Nectriaceae</taxon>
        <taxon>Thelonectria</taxon>
    </lineage>
</organism>
<feature type="compositionally biased region" description="Polar residues" evidence="2">
    <location>
        <begin position="66"/>
        <end position="94"/>
    </location>
</feature>
<evidence type="ECO:0000256" key="1">
    <source>
        <dbReference type="ARBA" id="ARBA00023242"/>
    </source>
</evidence>